<evidence type="ECO:0000259" key="3">
    <source>
        <dbReference type="PROSITE" id="PS50853"/>
    </source>
</evidence>
<keyword evidence="2" id="KW-0472">Membrane</keyword>
<dbReference type="Gene3D" id="2.60.40.10">
    <property type="entry name" value="Immunoglobulins"/>
    <property type="match status" value="1"/>
</dbReference>
<evidence type="ECO:0000256" key="2">
    <source>
        <dbReference type="SAM" id="Phobius"/>
    </source>
</evidence>
<accession>A0A2M8KSS1</accession>
<sequence>LCEDTAPQNAPKLVSVMQDAYGFTLNWQNAPDPVSYYLISYGTSSGNYTTTNPNAGGHDTSSYTLSGLDKNSRYYFVLQAGNGCAVSSYSNEISVNTPTLTPTANQPTQATYTNTPTRNTVTDPTTSAVSSVESQNRQPTPTGSVLGESITKTPQKKDNFLSSLLKKNEEYSSMKDKRIRSFFITIPLIFVFIAYLIFKKRKLD</sequence>
<dbReference type="InterPro" id="IPR003961">
    <property type="entry name" value="FN3_dom"/>
</dbReference>
<dbReference type="Proteomes" id="UP000229554">
    <property type="component" value="Unassembled WGS sequence"/>
</dbReference>
<dbReference type="InterPro" id="IPR013783">
    <property type="entry name" value="Ig-like_fold"/>
</dbReference>
<reference evidence="5" key="1">
    <citation type="submission" date="2017-09" db="EMBL/GenBank/DDBJ databases">
        <title>Depth-based differentiation of microbial function through sediment-hosted aquifers and enrichment of novel symbionts in the deep terrestrial subsurface.</title>
        <authorList>
            <person name="Probst A.J."/>
            <person name="Ladd B."/>
            <person name="Jarett J.K."/>
            <person name="Geller-Mcgrath D.E."/>
            <person name="Sieber C.M.K."/>
            <person name="Emerson J.B."/>
            <person name="Anantharaman K."/>
            <person name="Thomas B.C."/>
            <person name="Malmstrom R."/>
            <person name="Stieglmeier M."/>
            <person name="Klingl A."/>
            <person name="Woyke T."/>
            <person name="Ryan C.M."/>
            <person name="Banfield J.F."/>
        </authorList>
    </citation>
    <scope>NUCLEOTIDE SEQUENCE [LARGE SCALE GENOMIC DNA]</scope>
</reference>
<dbReference type="SUPFAM" id="SSF49265">
    <property type="entry name" value="Fibronectin type III"/>
    <property type="match status" value="1"/>
</dbReference>
<evidence type="ECO:0000256" key="1">
    <source>
        <dbReference type="SAM" id="MobiDB-lite"/>
    </source>
</evidence>
<evidence type="ECO:0000313" key="5">
    <source>
        <dbReference type="Proteomes" id="UP000229554"/>
    </source>
</evidence>
<dbReference type="CDD" id="cd00063">
    <property type="entry name" value="FN3"/>
    <property type="match status" value="1"/>
</dbReference>
<keyword evidence="2" id="KW-1133">Transmembrane helix</keyword>
<feature type="non-terminal residue" evidence="4">
    <location>
        <position position="1"/>
    </location>
</feature>
<keyword evidence="2" id="KW-0812">Transmembrane</keyword>
<dbReference type="EMBL" id="PFED01000086">
    <property type="protein sequence ID" value="PJE62976.1"/>
    <property type="molecule type" value="Genomic_DNA"/>
</dbReference>
<dbReference type="Pfam" id="PF00041">
    <property type="entry name" value="fn3"/>
    <property type="match status" value="1"/>
</dbReference>
<dbReference type="InterPro" id="IPR036116">
    <property type="entry name" value="FN3_sf"/>
</dbReference>
<comment type="caution">
    <text evidence="4">The sequence shown here is derived from an EMBL/GenBank/DDBJ whole genome shotgun (WGS) entry which is preliminary data.</text>
</comment>
<dbReference type="AlphaFoldDB" id="A0A2M8KSS1"/>
<proteinExistence type="predicted"/>
<name>A0A2M8KSS1_9BACT</name>
<dbReference type="PROSITE" id="PS50853">
    <property type="entry name" value="FN3"/>
    <property type="match status" value="1"/>
</dbReference>
<feature type="compositionally biased region" description="Low complexity" evidence="1">
    <location>
        <begin position="98"/>
        <end position="126"/>
    </location>
</feature>
<protein>
    <recommendedName>
        <fullName evidence="3">Fibronectin type-III domain-containing protein</fullName>
    </recommendedName>
</protein>
<feature type="domain" description="Fibronectin type-III" evidence="3">
    <location>
        <begin position="6"/>
        <end position="100"/>
    </location>
</feature>
<feature type="region of interest" description="Disordered" evidence="1">
    <location>
        <begin position="98"/>
        <end position="151"/>
    </location>
</feature>
<feature type="compositionally biased region" description="Polar residues" evidence="1">
    <location>
        <begin position="127"/>
        <end position="143"/>
    </location>
</feature>
<organism evidence="4 5">
    <name type="scientific">Candidatus Roizmanbacteria bacterium CG10_big_fil_rev_8_21_14_0_10_39_6</name>
    <dbReference type="NCBI Taxonomy" id="1974853"/>
    <lineage>
        <taxon>Bacteria</taxon>
        <taxon>Candidatus Roizmaniibacteriota</taxon>
    </lineage>
</organism>
<feature type="transmembrane region" description="Helical" evidence="2">
    <location>
        <begin position="179"/>
        <end position="198"/>
    </location>
</feature>
<gene>
    <name evidence="4" type="ORF">COU88_01980</name>
</gene>
<evidence type="ECO:0000313" key="4">
    <source>
        <dbReference type="EMBL" id="PJE62976.1"/>
    </source>
</evidence>